<dbReference type="AlphaFoldDB" id="H6N764"/>
<dbReference type="KEGG" id="mhe:MHC_03130"/>
<sequence>MKLKLLGVLSLGVSGTGGWYLFGNIRPKNVEEYLTRSGFKLLSWDSEFSWKAVLEENRDLLQGLLKKSPDIQSIQQWCRDILPREDYEQYANPASLVCVDNLQTIEGKIIQSDGNINALIEGLNNGNKGDKYKVSYVWRKHMSSVLKLISFTPPEKGEGLKEGGEALEKWCKKSLKEKPSDSLLSNVKLLCSPMPFESIEDLIKHNNETNKLASNYETMYEKIKGTDTWTKDPTVLSLGSSGSQQLQKWCERSKSKKFSQEETFSDVYPKFRYRCFNPTFSMAK</sequence>
<name>H6N764_MYCHN</name>
<evidence type="ECO:0000313" key="1">
    <source>
        <dbReference type="EMBL" id="AEW45486.1"/>
    </source>
</evidence>
<dbReference type="HOGENOM" id="CLU_087907_0_0_14"/>
<accession>H6N764</accession>
<dbReference type="Proteomes" id="UP000009135">
    <property type="component" value="Chromosome"/>
</dbReference>
<gene>
    <name evidence="1" type="ordered locus">MHC_03130</name>
</gene>
<dbReference type="EMBL" id="CP003199">
    <property type="protein sequence ID" value="AEW45486.1"/>
    <property type="molecule type" value="Genomic_DNA"/>
</dbReference>
<evidence type="ECO:0000313" key="2">
    <source>
        <dbReference type="Proteomes" id="UP000009135"/>
    </source>
</evidence>
<keyword evidence="2" id="KW-1185">Reference proteome</keyword>
<reference evidence="1 2" key="1">
    <citation type="journal article" date="2012" name="J. Bacteriol.">
        <title>Complete genome sequence of Mycoplasma haemocanis strain Illinois.</title>
        <authorList>
            <person name="do Nascimento N.C."/>
            <person name="Guimaraes A.M."/>
            <person name="Santos A.P."/>
            <person name="Sanmiguel P.J."/>
            <person name="Messick J.B."/>
        </authorList>
    </citation>
    <scope>NUCLEOTIDE SEQUENCE [LARGE SCALE GENOMIC DNA]</scope>
    <source>
        <strain evidence="1 2">Illinois</strain>
    </source>
</reference>
<organism evidence="1 2">
    <name type="scientific">Mycoplasma haemocanis (strain Illinois)</name>
    <dbReference type="NCBI Taxonomy" id="1111676"/>
    <lineage>
        <taxon>Bacteria</taxon>
        <taxon>Bacillati</taxon>
        <taxon>Mycoplasmatota</taxon>
        <taxon>Mollicutes</taxon>
        <taxon>Mycoplasmataceae</taxon>
        <taxon>Mycoplasma</taxon>
    </lineage>
</organism>
<proteinExistence type="predicted"/>
<dbReference type="OrthoDB" id="401673at2"/>
<protein>
    <submittedName>
        <fullName evidence="1">Uncharacterized protein</fullName>
    </submittedName>
</protein>